<name>A0A371QYF7_9CREN</name>
<keyword evidence="1" id="KW-0472">Membrane</keyword>
<feature type="transmembrane region" description="Helical" evidence="1">
    <location>
        <begin position="80"/>
        <end position="100"/>
    </location>
</feature>
<feature type="transmembrane region" description="Helical" evidence="1">
    <location>
        <begin position="6"/>
        <end position="25"/>
    </location>
</feature>
<evidence type="ECO:0000313" key="3">
    <source>
        <dbReference type="EMBL" id="RFA99092.1"/>
    </source>
</evidence>
<keyword evidence="1" id="KW-0812">Transmembrane</keyword>
<dbReference type="Proteomes" id="UP000257123">
    <property type="component" value="Unassembled WGS sequence"/>
</dbReference>
<dbReference type="EMBL" id="NMUF01000011">
    <property type="protein sequence ID" value="RFA99092.1"/>
    <property type="molecule type" value="Genomic_DNA"/>
</dbReference>
<accession>A0A371QYF7</accession>
<dbReference type="AlphaFoldDB" id="A0A371QYF7"/>
<evidence type="ECO:0000313" key="5">
    <source>
        <dbReference type="Proteomes" id="UP000257123"/>
    </source>
</evidence>
<keyword evidence="1" id="KW-1133">Transmembrane helix</keyword>
<feature type="transmembrane region" description="Helical" evidence="1">
    <location>
        <begin position="32"/>
        <end position="60"/>
    </location>
</feature>
<reference evidence="4 5" key="1">
    <citation type="submission" date="2017-07" db="EMBL/GenBank/DDBJ databases">
        <title>Draft genome sequence of aerobic hyperthermophilic archaea, Pyrobaculum aerophilum YKB31 and YKB32.</title>
        <authorList>
            <person name="Mochizuki T."/>
            <person name="Berliner A.J."/>
            <person name="Yoshida-Takashima Y."/>
            <person name="Takaki Y."/>
            <person name="Nunoura T."/>
            <person name="Takai K."/>
        </authorList>
    </citation>
    <scope>NUCLEOTIDE SEQUENCE [LARGE SCALE GENOMIC DNA]</scope>
    <source>
        <strain evidence="2 5">YKB31</strain>
        <strain evidence="3 4">YKB32</strain>
    </source>
</reference>
<dbReference type="Proteomes" id="UP000256877">
    <property type="component" value="Unassembled WGS sequence"/>
</dbReference>
<organism evidence="2 5">
    <name type="scientific">Pyrobaculum aerophilum</name>
    <dbReference type="NCBI Taxonomy" id="13773"/>
    <lineage>
        <taxon>Archaea</taxon>
        <taxon>Thermoproteota</taxon>
        <taxon>Thermoprotei</taxon>
        <taxon>Thermoproteales</taxon>
        <taxon>Thermoproteaceae</taxon>
        <taxon>Pyrobaculum</taxon>
    </lineage>
</organism>
<dbReference type="RefSeq" id="WP_116421224.1">
    <property type="nucleotide sequence ID" value="NZ_NMUE01000019.1"/>
</dbReference>
<sequence length="109" mass="11646">MEPAALAWITAGFAVPAILVVYAFLGVNRWWAVAAGLVSVLILLILFAYTASIIMALYSAVSWPPDPALVEEGVAYQRVAAGQLAAASFIIGMLAVGYYMEISKREGHE</sequence>
<evidence type="ECO:0000313" key="2">
    <source>
        <dbReference type="EMBL" id="RFA95760.1"/>
    </source>
</evidence>
<proteinExistence type="predicted"/>
<dbReference type="OrthoDB" id="376722at2157"/>
<protein>
    <submittedName>
        <fullName evidence="2">Uncharacterized protein</fullName>
    </submittedName>
</protein>
<comment type="caution">
    <text evidence="2">The sequence shown here is derived from an EMBL/GenBank/DDBJ whole genome shotgun (WGS) entry which is preliminary data.</text>
</comment>
<dbReference type="EMBL" id="NMUE01000019">
    <property type="protein sequence ID" value="RFA95760.1"/>
    <property type="molecule type" value="Genomic_DNA"/>
</dbReference>
<evidence type="ECO:0000313" key="4">
    <source>
        <dbReference type="Proteomes" id="UP000256877"/>
    </source>
</evidence>
<gene>
    <name evidence="2" type="ORF">CGL51_06955</name>
    <name evidence="3" type="ORF">CGL52_05520</name>
</gene>
<evidence type="ECO:0000256" key="1">
    <source>
        <dbReference type="SAM" id="Phobius"/>
    </source>
</evidence>